<dbReference type="EMBL" id="CAXKWB010081296">
    <property type="protein sequence ID" value="CAL4205809.1"/>
    <property type="molecule type" value="Genomic_DNA"/>
</dbReference>
<dbReference type="InterPro" id="IPR000169">
    <property type="entry name" value="Pept_cys_AS"/>
</dbReference>
<dbReference type="Proteomes" id="UP001497623">
    <property type="component" value="Unassembled WGS sequence"/>
</dbReference>
<evidence type="ECO:0008006" key="12">
    <source>
        <dbReference type="Google" id="ProtNLM"/>
    </source>
</evidence>
<dbReference type="PROSITE" id="PS00640">
    <property type="entry name" value="THIOL_PROTEASE_ASN"/>
    <property type="match status" value="1"/>
</dbReference>
<dbReference type="GO" id="GO:0008234">
    <property type="term" value="F:cysteine-type peptidase activity"/>
    <property type="evidence" value="ECO:0007669"/>
    <property type="project" value="UniProtKB-KW"/>
</dbReference>
<dbReference type="InterPro" id="IPR038765">
    <property type="entry name" value="Papain-like_cys_pep_sf"/>
</dbReference>
<keyword evidence="6" id="KW-1015">Disulfide bond</keyword>
<feature type="domain" description="Peptidase C1A papain C-terminal" evidence="8">
    <location>
        <begin position="115"/>
        <end position="334"/>
    </location>
</feature>
<dbReference type="InterPro" id="IPR025660">
    <property type="entry name" value="Pept_his_AS"/>
</dbReference>
<keyword evidence="4" id="KW-0788">Thiol protease</keyword>
<keyword evidence="7" id="KW-0732">Signal</keyword>
<dbReference type="PRINTS" id="PR00705">
    <property type="entry name" value="PAPAIN"/>
</dbReference>
<dbReference type="AlphaFoldDB" id="A0AAV2SIC1"/>
<evidence type="ECO:0000256" key="7">
    <source>
        <dbReference type="SAM" id="SignalP"/>
    </source>
</evidence>
<evidence type="ECO:0000313" key="11">
    <source>
        <dbReference type="Proteomes" id="UP001497623"/>
    </source>
</evidence>
<keyword evidence="3" id="KW-0378">Hydrolase</keyword>
<dbReference type="InterPro" id="IPR013201">
    <property type="entry name" value="Prot_inhib_I29"/>
</dbReference>
<accession>A0AAV2SIC1</accession>
<evidence type="ECO:0000313" key="10">
    <source>
        <dbReference type="EMBL" id="CAL4205809.1"/>
    </source>
</evidence>
<sequence length="340" mass="38029">MRTLSCLSLLLLGLALTQAAALHQTHQEWREFKSTYTKEYASEEEEQSRFAIFLDNKRIIVEHNALYDSGEISWELGMNEFGDLTEEEFKARYLGQVLPKENKENCQIYRGWIETPDSYDWRNEGAVTEVKDQGFCGSCWSFAATGSMEGQYYRGNGELVSMSEQNLLDCAQNWGCNGGGRSDITLKYVHENGTNSEAAYPYEMDQDSCRQSSNDPIYHCSGCTYTIVGSEDDLRMALVDEGPVAVAIDASPLNFMFYRSGIIDDPDCGTDYPDINHAVLAVGYDSEANGIFGSKAYWIIKNSWGKSWGSDGYFNLAKDKHNMCGVSTDTALAKAPCYQA</sequence>
<organism evidence="10 11">
    <name type="scientific">Meganyctiphanes norvegica</name>
    <name type="common">Northern krill</name>
    <name type="synonym">Thysanopoda norvegica</name>
    <dbReference type="NCBI Taxonomy" id="48144"/>
    <lineage>
        <taxon>Eukaryota</taxon>
        <taxon>Metazoa</taxon>
        <taxon>Ecdysozoa</taxon>
        <taxon>Arthropoda</taxon>
        <taxon>Crustacea</taxon>
        <taxon>Multicrustacea</taxon>
        <taxon>Malacostraca</taxon>
        <taxon>Eumalacostraca</taxon>
        <taxon>Eucarida</taxon>
        <taxon>Euphausiacea</taxon>
        <taxon>Euphausiidae</taxon>
        <taxon>Meganyctiphanes</taxon>
    </lineage>
</organism>
<dbReference type="InterPro" id="IPR013128">
    <property type="entry name" value="Peptidase_C1A"/>
</dbReference>
<feature type="chain" id="PRO_5043449878" description="Cathepsin L" evidence="7">
    <location>
        <begin position="20"/>
        <end position="340"/>
    </location>
</feature>
<dbReference type="Pfam" id="PF00112">
    <property type="entry name" value="Peptidase_C1"/>
    <property type="match status" value="1"/>
</dbReference>
<feature type="domain" description="Cathepsin propeptide inhibitor" evidence="9">
    <location>
        <begin position="29"/>
        <end position="89"/>
    </location>
</feature>
<dbReference type="PROSITE" id="PS00139">
    <property type="entry name" value="THIOL_PROTEASE_CYS"/>
    <property type="match status" value="1"/>
</dbReference>
<evidence type="ECO:0000256" key="2">
    <source>
        <dbReference type="ARBA" id="ARBA00022670"/>
    </source>
</evidence>
<gene>
    <name evidence="10" type="ORF">MNOR_LOCUS37955</name>
</gene>
<dbReference type="Gene3D" id="3.90.70.10">
    <property type="entry name" value="Cysteine proteinases"/>
    <property type="match status" value="1"/>
</dbReference>
<evidence type="ECO:0000256" key="3">
    <source>
        <dbReference type="ARBA" id="ARBA00022801"/>
    </source>
</evidence>
<dbReference type="FunFam" id="3.90.70.10:FF:000006">
    <property type="entry name" value="Cathepsin S"/>
    <property type="match status" value="1"/>
</dbReference>
<evidence type="ECO:0000259" key="8">
    <source>
        <dbReference type="SMART" id="SM00645"/>
    </source>
</evidence>
<dbReference type="CDD" id="cd02248">
    <property type="entry name" value="Peptidase_C1A"/>
    <property type="match status" value="1"/>
</dbReference>
<dbReference type="PROSITE" id="PS00639">
    <property type="entry name" value="THIOL_PROTEASE_HIS"/>
    <property type="match status" value="1"/>
</dbReference>
<keyword evidence="5" id="KW-0865">Zymogen</keyword>
<comment type="caution">
    <text evidence="10">The sequence shown here is derived from an EMBL/GenBank/DDBJ whole genome shotgun (WGS) entry which is preliminary data.</text>
</comment>
<dbReference type="InterPro" id="IPR039417">
    <property type="entry name" value="Peptidase_C1A_papain-like"/>
</dbReference>
<keyword evidence="2" id="KW-0645">Protease</keyword>
<keyword evidence="11" id="KW-1185">Reference proteome</keyword>
<evidence type="ECO:0000256" key="1">
    <source>
        <dbReference type="ARBA" id="ARBA00008455"/>
    </source>
</evidence>
<dbReference type="InterPro" id="IPR000668">
    <property type="entry name" value="Peptidase_C1A_C"/>
</dbReference>
<dbReference type="GO" id="GO:0006508">
    <property type="term" value="P:proteolysis"/>
    <property type="evidence" value="ECO:0007669"/>
    <property type="project" value="UniProtKB-KW"/>
</dbReference>
<evidence type="ECO:0000256" key="6">
    <source>
        <dbReference type="ARBA" id="ARBA00023157"/>
    </source>
</evidence>
<dbReference type="InterPro" id="IPR025661">
    <property type="entry name" value="Pept_asp_AS"/>
</dbReference>
<evidence type="ECO:0000256" key="5">
    <source>
        <dbReference type="ARBA" id="ARBA00023145"/>
    </source>
</evidence>
<dbReference type="Pfam" id="PF08246">
    <property type="entry name" value="Inhibitor_I29"/>
    <property type="match status" value="1"/>
</dbReference>
<reference evidence="10 11" key="1">
    <citation type="submission" date="2024-05" db="EMBL/GenBank/DDBJ databases">
        <authorList>
            <person name="Wallberg A."/>
        </authorList>
    </citation>
    <scope>NUCLEOTIDE SEQUENCE [LARGE SCALE GENOMIC DNA]</scope>
</reference>
<dbReference type="SMART" id="SM00848">
    <property type="entry name" value="Inhibitor_I29"/>
    <property type="match status" value="1"/>
</dbReference>
<proteinExistence type="inferred from homology"/>
<evidence type="ECO:0000259" key="9">
    <source>
        <dbReference type="SMART" id="SM00848"/>
    </source>
</evidence>
<protein>
    <recommendedName>
        <fullName evidence="12">Cathepsin L</fullName>
    </recommendedName>
</protein>
<evidence type="ECO:0000256" key="4">
    <source>
        <dbReference type="ARBA" id="ARBA00022807"/>
    </source>
</evidence>
<name>A0AAV2SIC1_MEGNR</name>
<dbReference type="PANTHER" id="PTHR12411">
    <property type="entry name" value="CYSTEINE PROTEASE FAMILY C1-RELATED"/>
    <property type="match status" value="1"/>
</dbReference>
<dbReference type="SMART" id="SM00645">
    <property type="entry name" value="Pept_C1"/>
    <property type="match status" value="1"/>
</dbReference>
<dbReference type="SUPFAM" id="SSF54001">
    <property type="entry name" value="Cysteine proteinases"/>
    <property type="match status" value="1"/>
</dbReference>
<comment type="similarity">
    <text evidence="1">Belongs to the peptidase C1 family.</text>
</comment>
<feature type="signal peptide" evidence="7">
    <location>
        <begin position="1"/>
        <end position="19"/>
    </location>
</feature>